<dbReference type="InterPro" id="IPR049874">
    <property type="entry name" value="ROK_cs"/>
</dbReference>
<evidence type="ECO:0000313" key="3">
    <source>
        <dbReference type="Proteomes" id="UP001500368"/>
    </source>
</evidence>
<reference evidence="3" key="1">
    <citation type="journal article" date="2019" name="Int. J. Syst. Evol. Microbiol.">
        <title>The Global Catalogue of Microorganisms (GCM) 10K type strain sequencing project: providing services to taxonomists for standard genome sequencing and annotation.</title>
        <authorList>
            <consortium name="The Broad Institute Genomics Platform"/>
            <consortium name="The Broad Institute Genome Sequencing Center for Infectious Disease"/>
            <person name="Wu L."/>
            <person name="Ma J."/>
        </authorList>
    </citation>
    <scope>NUCLEOTIDE SEQUENCE [LARGE SCALE GENOMIC DNA]</scope>
    <source>
        <strain evidence="3">JCM 19129</strain>
    </source>
</reference>
<dbReference type="InterPro" id="IPR036390">
    <property type="entry name" value="WH_DNA-bd_sf"/>
</dbReference>
<accession>A0ABP9FVS1</accession>
<dbReference type="Gene3D" id="1.10.10.10">
    <property type="entry name" value="Winged helix-like DNA-binding domain superfamily/Winged helix DNA-binding domain"/>
    <property type="match status" value="1"/>
</dbReference>
<keyword evidence="3" id="KW-1185">Reference proteome</keyword>
<name>A0ABP9FVS1_9MICC</name>
<comment type="caution">
    <text evidence="2">The sequence shown here is derived from an EMBL/GenBank/DDBJ whole genome shotgun (WGS) entry which is preliminary data.</text>
</comment>
<protein>
    <submittedName>
        <fullName evidence="2">ROK family protein</fullName>
    </submittedName>
</protein>
<dbReference type="Proteomes" id="UP001500368">
    <property type="component" value="Unassembled WGS sequence"/>
</dbReference>
<sequence>MSPLTVGEKAGLGVPPRGALPSSPGALFQLLRDGVPRTKADLAAETGFARSTIATRVEELLASELVTPAGESTSTGGRPPATFAFNPAARCVLAVDLGGTHARIAVTNLFSEVLAEEEQELAIALGPATVLDAVCATGERLLAQTEMGHEQLIGIGIGLPGPVEFATGRPVSPPIMPGWDGFDVPGYLRQTFDVPILVDNDVNAMALGEHHLIYPDVANMMFVKIGTGIGAGIISDAQLQHGAQGAAGDLGHVAVPDGDQTPCTCGNRGCLEAVASGPAIAAYLRSQGVEVPNLSALLQLVRDGHPEAIQATRGAGRQVGAVLASCVNLLNPSVIVIGGLVSTAGEHFLAGIRETVYSRSLPLATQHLRILGTLTSGRAGMLGASALVTAHTLSAEHVNLLLAGTSAAGQGS</sequence>
<dbReference type="InterPro" id="IPR000600">
    <property type="entry name" value="ROK"/>
</dbReference>
<dbReference type="SUPFAM" id="SSF46785">
    <property type="entry name" value="Winged helix' DNA-binding domain"/>
    <property type="match status" value="1"/>
</dbReference>
<dbReference type="InterPro" id="IPR036388">
    <property type="entry name" value="WH-like_DNA-bd_sf"/>
</dbReference>
<gene>
    <name evidence="2" type="ORF">GCM10025790_02090</name>
</gene>
<dbReference type="EMBL" id="BAABLW010000001">
    <property type="protein sequence ID" value="GAA4911312.1"/>
    <property type="molecule type" value="Genomic_DNA"/>
</dbReference>
<dbReference type="PROSITE" id="PS01125">
    <property type="entry name" value="ROK"/>
    <property type="match status" value="1"/>
</dbReference>
<dbReference type="RefSeq" id="WP_345476274.1">
    <property type="nucleotide sequence ID" value="NZ_BAABLW010000001.1"/>
</dbReference>
<organism evidence="2 3">
    <name type="scientific">Nesterenkonia rhizosphaerae</name>
    <dbReference type="NCBI Taxonomy" id="1348272"/>
    <lineage>
        <taxon>Bacteria</taxon>
        <taxon>Bacillati</taxon>
        <taxon>Actinomycetota</taxon>
        <taxon>Actinomycetes</taxon>
        <taxon>Micrococcales</taxon>
        <taxon>Micrococcaceae</taxon>
        <taxon>Nesterenkonia</taxon>
    </lineage>
</organism>
<dbReference type="Pfam" id="PF00480">
    <property type="entry name" value="ROK"/>
    <property type="match status" value="1"/>
</dbReference>
<evidence type="ECO:0000256" key="1">
    <source>
        <dbReference type="ARBA" id="ARBA00006479"/>
    </source>
</evidence>
<dbReference type="InterPro" id="IPR043129">
    <property type="entry name" value="ATPase_NBD"/>
</dbReference>
<dbReference type="Gene3D" id="3.30.420.40">
    <property type="match status" value="2"/>
</dbReference>
<proteinExistence type="inferred from homology"/>
<evidence type="ECO:0000313" key="2">
    <source>
        <dbReference type="EMBL" id="GAA4911312.1"/>
    </source>
</evidence>
<dbReference type="SUPFAM" id="SSF53067">
    <property type="entry name" value="Actin-like ATPase domain"/>
    <property type="match status" value="1"/>
</dbReference>
<dbReference type="PANTHER" id="PTHR18964:SF173">
    <property type="entry name" value="GLUCOKINASE"/>
    <property type="match status" value="1"/>
</dbReference>
<comment type="similarity">
    <text evidence="1">Belongs to the ROK (NagC/XylR) family.</text>
</comment>
<dbReference type="PANTHER" id="PTHR18964">
    <property type="entry name" value="ROK (REPRESSOR, ORF, KINASE) FAMILY"/>
    <property type="match status" value="1"/>
</dbReference>